<protein>
    <submittedName>
        <fullName evidence="1">Uncharacterized protein</fullName>
    </submittedName>
</protein>
<accession>A0A6A3MLZ7</accession>
<organism evidence="1 2">
    <name type="scientific">Phytophthora rubi</name>
    <dbReference type="NCBI Taxonomy" id="129364"/>
    <lineage>
        <taxon>Eukaryota</taxon>
        <taxon>Sar</taxon>
        <taxon>Stramenopiles</taxon>
        <taxon>Oomycota</taxon>
        <taxon>Peronosporomycetes</taxon>
        <taxon>Peronosporales</taxon>
        <taxon>Peronosporaceae</taxon>
        <taxon>Phytophthora</taxon>
    </lineage>
</organism>
<evidence type="ECO:0000313" key="1">
    <source>
        <dbReference type="EMBL" id="KAE9032611.1"/>
    </source>
</evidence>
<name>A0A6A3MLZ7_9STRA</name>
<gene>
    <name evidence="1" type="ORF">PR001_g10530</name>
</gene>
<evidence type="ECO:0000313" key="2">
    <source>
        <dbReference type="Proteomes" id="UP000429607"/>
    </source>
</evidence>
<dbReference type="AlphaFoldDB" id="A0A6A3MLZ7"/>
<sequence length="103" mass="11020">MNRAGATDTSEELDTAGATSIMEANDTAEVKDPVKVKAAVKANDATAENGMAGVNGWTVVSSTAEATVDERRACGERKLAKFFLPKCMCCIFVNIIQELFQIM</sequence>
<dbReference type="EMBL" id="QXFV01000621">
    <property type="protein sequence ID" value="KAE9032611.1"/>
    <property type="molecule type" value="Genomic_DNA"/>
</dbReference>
<proteinExistence type="predicted"/>
<comment type="caution">
    <text evidence="1">The sequence shown here is derived from an EMBL/GenBank/DDBJ whole genome shotgun (WGS) entry which is preliminary data.</text>
</comment>
<dbReference type="Proteomes" id="UP000429607">
    <property type="component" value="Unassembled WGS sequence"/>
</dbReference>
<reference evidence="1 2" key="1">
    <citation type="submission" date="2018-09" db="EMBL/GenBank/DDBJ databases">
        <title>Genomic investigation of the strawberry pathogen Phytophthora fragariae indicates pathogenicity is determined by transcriptional variation in three key races.</title>
        <authorList>
            <person name="Adams T.M."/>
            <person name="Armitage A.D."/>
            <person name="Sobczyk M.K."/>
            <person name="Bates H.J."/>
            <person name="Dunwell J.M."/>
            <person name="Nellist C.F."/>
            <person name="Harrison R.J."/>
        </authorList>
    </citation>
    <scope>NUCLEOTIDE SEQUENCE [LARGE SCALE GENOMIC DNA]</scope>
    <source>
        <strain evidence="1 2">SCRP249</strain>
    </source>
</reference>